<dbReference type="PANTHER" id="PTHR31973">
    <property type="entry name" value="POLYPROTEIN, PUTATIVE-RELATED"/>
    <property type="match status" value="1"/>
</dbReference>
<dbReference type="Pfam" id="PF03108">
    <property type="entry name" value="DBD_Tnp_Mut"/>
    <property type="match status" value="1"/>
</dbReference>
<dbReference type="Pfam" id="PF03106">
    <property type="entry name" value="WRKY"/>
    <property type="match status" value="1"/>
</dbReference>
<name>A0AAV5HVK0_9ROSI</name>
<feature type="domain" description="WRKY" evidence="7">
    <location>
        <begin position="819"/>
        <end position="884"/>
    </location>
</feature>
<evidence type="ECO:0000256" key="3">
    <source>
        <dbReference type="ARBA" id="ARBA00023125"/>
    </source>
</evidence>
<dbReference type="InterPro" id="IPR018289">
    <property type="entry name" value="MULE_transposase_dom"/>
</dbReference>
<dbReference type="InterPro" id="IPR036576">
    <property type="entry name" value="WRKY_dom_sf"/>
</dbReference>
<evidence type="ECO:0000259" key="7">
    <source>
        <dbReference type="PROSITE" id="PS50811"/>
    </source>
</evidence>
<dbReference type="InterPro" id="IPR003657">
    <property type="entry name" value="WRKY_dom"/>
</dbReference>
<reference evidence="8 9" key="1">
    <citation type="journal article" date="2021" name="Commun. Biol.">
        <title>The genome of Shorea leprosula (Dipterocarpaceae) highlights the ecological relevance of drought in aseasonal tropical rainforests.</title>
        <authorList>
            <person name="Ng K.K.S."/>
            <person name="Kobayashi M.J."/>
            <person name="Fawcett J.A."/>
            <person name="Hatakeyama M."/>
            <person name="Paape T."/>
            <person name="Ng C.H."/>
            <person name="Ang C.C."/>
            <person name="Tnah L.H."/>
            <person name="Lee C.T."/>
            <person name="Nishiyama T."/>
            <person name="Sese J."/>
            <person name="O'Brien M.J."/>
            <person name="Copetti D."/>
            <person name="Mohd Noor M.I."/>
            <person name="Ong R.C."/>
            <person name="Putra M."/>
            <person name="Sireger I.Z."/>
            <person name="Indrioko S."/>
            <person name="Kosugi Y."/>
            <person name="Izuno A."/>
            <person name="Isagi Y."/>
            <person name="Lee S.L."/>
            <person name="Shimizu K.K."/>
        </authorList>
    </citation>
    <scope>NUCLEOTIDE SEQUENCE [LARGE SCALE GENOMIC DNA]</scope>
    <source>
        <strain evidence="8">214</strain>
    </source>
</reference>
<evidence type="ECO:0000256" key="5">
    <source>
        <dbReference type="ARBA" id="ARBA00023242"/>
    </source>
</evidence>
<dbReference type="SMART" id="SM00774">
    <property type="entry name" value="WRKY"/>
    <property type="match status" value="1"/>
</dbReference>
<protein>
    <recommendedName>
        <fullName evidence="7">WRKY domain-containing protein</fullName>
    </recommendedName>
</protein>
<dbReference type="GO" id="GO:0005634">
    <property type="term" value="C:nucleus"/>
    <property type="evidence" value="ECO:0007669"/>
    <property type="project" value="UniProtKB-SubCell"/>
</dbReference>
<keyword evidence="2" id="KW-0805">Transcription regulation</keyword>
<dbReference type="Proteomes" id="UP001054252">
    <property type="component" value="Unassembled WGS sequence"/>
</dbReference>
<dbReference type="Pfam" id="PF10551">
    <property type="entry name" value="MULE"/>
    <property type="match status" value="1"/>
</dbReference>
<comment type="caution">
    <text evidence="8">The sequence shown here is derived from an EMBL/GenBank/DDBJ whole genome shotgun (WGS) entry which is preliminary data.</text>
</comment>
<keyword evidence="4" id="KW-0804">Transcription</keyword>
<evidence type="ECO:0000256" key="4">
    <source>
        <dbReference type="ARBA" id="ARBA00023163"/>
    </source>
</evidence>
<accession>A0AAV5HVK0</accession>
<proteinExistence type="predicted"/>
<dbReference type="AlphaFoldDB" id="A0AAV5HVK0"/>
<evidence type="ECO:0000256" key="2">
    <source>
        <dbReference type="ARBA" id="ARBA00023015"/>
    </source>
</evidence>
<evidence type="ECO:0000313" key="8">
    <source>
        <dbReference type="EMBL" id="GKU90770.1"/>
    </source>
</evidence>
<dbReference type="PROSITE" id="PS50811">
    <property type="entry name" value="WRKY"/>
    <property type="match status" value="1"/>
</dbReference>
<organism evidence="8 9">
    <name type="scientific">Rubroshorea leprosula</name>
    <dbReference type="NCBI Taxonomy" id="152421"/>
    <lineage>
        <taxon>Eukaryota</taxon>
        <taxon>Viridiplantae</taxon>
        <taxon>Streptophyta</taxon>
        <taxon>Embryophyta</taxon>
        <taxon>Tracheophyta</taxon>
        <taxon>Spermatophyta</taxon>
        <taxon>Magnoliopsida</taxon>
        <taxon>eudicotyledons</taxon>
        <taxon>Gunneridae</taxon>
        <taxon>Pentapetalae</taxon>
        <taxon>rosids</taxon>
        <taxon>malvids</taxon>
        <taxon>Malvales</taxon>
        <taxon>Dipterocarpaceae</taxon>
        <taxon>Rubroshorea</taxon>
    </lineage>
</organism>
<comment type="subcellular location">
    <subcellularLocation>
        <location evidence="1">Nucleus</location>
    </subcellularLocation>
</comment>
<gene>
    <name evidence="8" type="ORF">SLEP1_g4721</name>
</gene>
<evidence type="ECO:0000313" key="9">
    <source>
        <dbReference type="Proteomes" id="UP001054252"/>
    </source>
</evidence>
<dbReference type="InterPro" id="IPR004332">
    <property type="entry name" value="Transposase_MuDR"/>
</dbReference>
<evidence type="ECO:0000256" key="6">
    <source>
        <dbReference type="SAM" id="MobiDB-lite"/>
    </source>
</evidence>
<keyword evidence="5" id="KW-0539">Nucleus</keyword>
<dbReference type="SUPFAM" id="SSF118290">
    <property type="entry name" value="WRKY DNA-binding domain"/>
    <property type="match status" value="1"/>
</dbReference>
<dbReference type="Gene3D" id="2.20.25.80">
    <property type="entry name" value="WRKY domain"/>
    <property type="match status" value="1"/>
</dbReference>
<dbReference type="GO" id="GO:0003700">
    <property type="term" value="F:DNA-binding transcription factor activity"/>
    <property type="evidence" value="ECO:0007669"/>
    <property type="project" value="InterPro"/>
</dbReference>
<keyword evidence="3" id="KW-0238">DNA-binding</keyword>
<dbReference type="GO" id="GO:0043565">
    <property type="term" value="F:sequence-specific DNA binding"/>
    <property type="evidence" value="ECO:0007669"/>
    <property type="project" value="InterPro"/>
</dbReference>
<keyword evidence="9" id="KW-1185">Reference proteome</keyword>
<feature type="region of interest" description="Disordered" evidence="6">
    <location>
        <begin position="57"/>
        <end position="79"/>
    </location>
</feature>
<dbReference type="FunFam" id="2.20.25.80:FF:000003">
    <property type="entry name" value="WRKY transcription factor 57"/>
    <property type="match status" value="1"/>
</dbReference>
<dbReference type="PANTHER" id="PTHR31973:SF187">
    <property type="entry name" value="MUTATOR TRANSPOSASE MUDRA PROTEIN"/>
    <property type="match status" value="1"/>
</dbReference>
<dbReference type="EMBL" id="BPVZ01000004">
    <property type="protein sequence ID" value="GKU90770.1"/>
    <property type="molecule type" value="Genomic_DNA"/>
</dbReference>
<evidence type="ECO:0000256" key="1">
    <source>
        <dbReference type="ARBA" id="ARBA00004123"/>
    </source>
</evidence>
<sequence length="887" mass="101144">MSAEIIDINLEGDSNGNGNEVRFLSTNILLRCVKVMLNGWGCLVIVLVSDECTPGDDANKGQEIDNGSKGVETKGLTHGKGVDGEVRVEESQKESVVEDYYEPGQDFTTKGVWLEKEDEAGVEKEDEVGVEKERAVALKSDNVADDHNDDLYGTKRQKVMKGIMILLWISLSVNAASPSTPLTAIHDNNDEMQSDAEYSYISTEEDDGSDADHASRRRATHAVYEEVEDAFLDIRLGMIFVSKAHFKAAVDRCNTMQRRDIKWKKNDNKRIRAVYKYAPSCDWKILLSKDAVTDSWMVKTDIHEHTCGEELTSRRFNSRSASKYLVKKMGFASLYLKANDIFQTIRRNIGLELIGKQCKKAREKIARVFEGNCLMEYSKLWDCAAELRRRDPVATILIQAPRPTTNANPIFMRTYVCFSAMKLGFVAGCRCLIGVDGAFLKGAYKGVLLVAVGRDANDQMYPLAWAAVDVEKIETWRWFSEKLQSDMQIGSGNRFTFILDQQKRAFWKCAKATTEADFIKALGELTNIKQRARAAVLKVHPQFWSKAFFKEDSKSYVVDNNMCEVFNGLIVDSRHKAIFSMLEDLRMMCGRRTVARRTFADEKFVGDFGPKIWEKIVASREGSKRCRVLWPGGAGYEVEEEDKGKFIVDRNRRTCTYRCWNMTSIPCKHVIEGMPQWKETRMPPIQPPLPRMPQWSVTWKVSEVHLSHSTMSNLGFLPTNIPHILDPTIFNPGHVHQRYFQPSDYDLMIIHGSEEDNTIGFNVYPSQIDHVKPQEIIPNIPIFHISKLPWSRSEVQEEEIGMGRGMSEMGCRIAFRTESDLEIMDDGFKWKKYGRKKVKNNPNPRHYYKCSSDGCNVKKRGERDREDSRLVITTYEGVHNHQTPCAN</sequence>